<dbReference type="Proteomes" id="UP001642540">
    <property type="component" value="Unassembled WGS sequence"/>
</dbReference>
<accession>A0ABP1Q6A9</accession>
<evidence type="ECO:0000313" key="1">
    <source>
        <dbReference type="EMBL" id="CAL8088837.1"/>
    </source>
</evidence>
<evidence type="ECO:0000313" key="2">
    <source>
        <dbReference type="Proteomes" id="UP001642540"/>
    </source>
</evidence>
<protein>
    <submittedName>
        <fullName evidence="1">Uncharacterized protein</fullName>
    </submittedName>
</protein>
<reference evidence="1 2" key="1">
    <citation type="submission" date="2024-08" db="EMBL/GenBank/DDBJ databases">
        <authorList>
            <person name="Cucini C."/>
            <person name="Frati F."/>
        </authorList>
    </citation>
    <scope>NUCLEOTIDE SEQUENCE [LARGE SCALE GENOMIC DNA]</scope>
</reference>
<organism evidence="1 2">
    <name type="scientific">Orchesella dallaii</name>
    <dbReference type="NCBI Taxonomy" id="48710"/>
    <lineage>
        <taxon>Eukaryota</taxon>
        <taxon>Metazoa</taxon>
        <taxon>Ecdysozoa</taxon>
        <taxon>Arthropoda</taxon>
        <taxon>Hexapoda</taxon>
        <taxon>Collembola</taxon>
        <taxon>Entomobryomorpha</taxon>
        <taxon>Entomobryoidea</taxon>
        <taxon>Orchesellidae</taxon>
        <taxon>Orchesellinae</taxon>
        <taxon>Orchesella</taxon>
    </lineage>
</organism>
<comment type="caution">
    <text evidence="1">The sequence shown here is derived from an EMBL/GenBank/DDBJ whole genome shotgun (WGS) entry which is preliminary data.</text>
</comment>
<keyword evidence="2" id="KW-1185">Reference proteome</keyword>
<name>A0ABP1Q6A9_9HEXA</name>
<dbReference type="EMBL" id="CAXLJM020000023">
    <property type="protein sequence ID" value="CAL8088837.1"/>
    <property type="molecule type" value="Genomic_DNA"/>
</dbReference>
<gene>
    <name evidence="1" type="ORF">ODALV1_LOCUS7177</name>
</gene>
<sequence length="111" mass="12904">MSVYICLPSNYRNGNINFGIYYLRALAQLDLHNNGRIKLMHELCCPGFTTHTQQEICFRCPVCYLRSNSMQRETIRGPTKYTQNSSFLSCQTIYKHPGVEYAVFMHVKITN</sequence>
<proteinExistence type="predicted"/>